<keyword evidence="1" id="KW-0813">Transport</keyword>
<evidence type="ECO:0000313" key="6">
    <source>
        <dbReference type="Proteomes" id="UP000267268"/>
    </source>
</evidence>
<evidence type="ECO:0000256" key="1">
    <source>
        <dbReference type="ARBA" id="ARBA00022448"/>
    </source>
</evidence>
<reference evidence="5 6" key="1">
    <citation type="submission" date="2018-12" db="EMBL/GenBank/DDBJ databases">
        <title>Flammeovirga pectinis sp. nov., isolated from the gut of the Korean scallop, Patinopecten yessoensis.</title>
        <authorList>
            <person name="Bae J.-W."/>
            <person name="Jeong Y.-S."/>
            <person name="Kang W."/>
        </authorList>
    </citation>
    <scope>NUCLEOTIDE SEQUENCE [LARGE SCALE GENOMIC DNA]</scope>
    <source>
        <strain evidence="5 6">L12M1</strain>
    </source>
</reference>
<dbReference type="Proteomes" id="UP000267268">
    <property type="component" value="Chromosome 1"/>
</dbReference>
<accession>A0A3Q9FMP2</accession>
<gene>
    <name evidence="5" type="ORF">EI427_08000</name>
</gene>
<keyword evidence="3 5" id="KW-0067">ATP-binding</keyword>
<keyword evidence="2" id="KW-0547">Nucleotide-binding</keyword>
<keyword evidence="6" id="KW-1185">Reference proteome</keyword>
<dbReference type="GO" id="GO:0005524">
    <property type="term" value="F:ATP binding"/>
    <property type="evidence" value="ECO:0007669"/>
    <property type="project" value="UniProtKB-KW"/>
</dbReference>
<dbReference type="KEGG" id="fll:EI427_08000"/>
<evidence type="ECO:0000256" key="3">
    <source>
        <dbReference type="ARBA" id="ARBA00022840"/>
    </source>
</evidence>
<evidence type="ECO:0000259" key="4">
    <source>
        <dbReference type="PROSITE" id="PS50893"/>
    </source>
</evidence>
<evidence type="ECO:0000313" key="5">
    <source>
        <dbReference type="EMBL" id="AZQ62179.1"/>
    </source>
</evidence>
<dbReference type="SMART" id="SM00382">
    <property type="entry name" value="AAA"/>
    <property type="match status" value="1"/>
</dbReference>
<dbReference type="Gene3D" id="3.40.50.300">
    <property type="entry name" value="P-loop containing nucleotide triphosphate hydrolases"/>
    <property type="match status" value="1"/>
</dbReference>
<dbReference type="RefSeq" id="WP_126613423.1">
    <property type="nucleotide sequence ID" value="NZ_CP034562.1"/>
</dbReference>
<proteinExistence type="predicted"/>
<evidence type="ECO:0000256" key="2">
    <source>
        <dbReference type="ARBA" id="ARBA00022741"/>
    </source>
</evidence>
<dbReference type="GO" id="GO:0016887">
    <property type="term" value="F:ATP hydrolysis activity"/>
    <property type="evidence" value="ECO:0007669"/>
    <property type="project" value="InterPro"/>
</dbReference>
<dbReference type="SUPFAM" id="SSF52540">
    <property type="entry name" value="P-loop containing nucleoside triphosphate hydrolases"/>
    <property type="match status" value="1"/>
</dbReference>
<dbReference type="AlphaFoldDB" id="A0A3Q9FMP2"/>
<dbReference type="PANTHER" id="PTHR42734:SF21">
    <property type="entry name" value="IRON ABC TRANSPORTER, ATP-BINDING PROTEIN"/>
    <property type="match status" value="1"/>
</dbReference>
<dbReference type="InterPro" id="IPR003439">
    <property type="entry name" value="ABC_transporter-like_ATP-bd"/>
</dbReference>
<sequence length="350" mass="39671">MQNDIVLKSTSLQTGYYEKNKVKTVIGDFSNLTLEKGDFIALLGPNGVGKSTLLKTLSGELVPISGDIKIEERNILDYSNIEKSKVLSFVFSNVQIVGNLSVRETVMMGRYPYVNWWGKLSEKDDALVIQALEDVGAIHLIERKITELSDGERQKVMIARAIAQDTSLILLDEPTAHLDLINRIEIFQLLKRIARKRHKSILLSTHEVEMSLQIADKMWILENGKCVVGTPDAIVSRGDIARVFSNKNIGFDTKQGTFNYCADKTLFSYTISIDSTVNLSEETRLRISWIDKKFLSEGCVKSDTPDYNLYLTIDKDSNYLVWDISYLNTNVRCEMDGLDVFKMILKLYTQ</sequence>
<dbReference type="InterPro" id="IPR003593">
    <property type="entry name" value="AAA+_ATPase"/>
</dbReference>
<dbReference type="OrthoDB" id="9787851at2"/>
<dbReference type="Pfam" id="PF00005">
    <property type="entry name" value="ABC_tran"/>
    <property type="match status" value="1"/>
</dbReference>
<protein>
    <submittedName>
        <fullName evidence="5">ABC transporter ATP-binding protein</fullName>
    </submittedName>
</protein>
<dbReference type="EMBL" id="CP034562">
    <property type="protein sequence ID" value="AZQ62179.1"/>
    <property type="molecule type" value="Genomic_DNA"/>
</dbReference>
<name>A0A3Q9FMP2_9BACT</name>
<dbReference type="PANTHER" id="PTHR42734">
    <property type="entry name" value="METAL TRANSPORT SYSTEM ATP-BINDING PROTEIN TM_0124-RELATED"/>
    <property type="match status" value="1"/>
</dbReference>
<organism evidence="5 6">
    <name type="scientific">Flammeovirga pectinis</name>
    <dbReference type="NCBI Taxonomy" id="2494373"/>
    <lineage>
        <taxon>Bacteria</taxon>
        <taxon>Pseudomonadati</taxon>
        <taxon>Bacteroidota</taxon>
        <taxon>Cytophagia</taxon>
        <taxon>Cytophagales</taxon>
        <taxon>Flammeovirgaceae</taxon>
        <taxon>Flammeovirga</taxon>
    </lineage>
</organism>
<dbReference type="PROSITE" id="PS50893">
    <property type="entry name" value="ABC_TRANSPORTER_2"/>
    <property type="match status" value="1"/>
</dbReference>
<dbReference type="InterPro" id="IPR050153">
    <property type="entry name" value="Metal_Ion_Import_ABC"/>
</dbReference>
<dbReference type="CDD" id="cd03214">
    <property type="entry name" value="ABC_Iron-Siderophores_B12_Hemin"/>
    <property type="match status" value="1"/>
</dbReference>
<feature type="domain" description="ABC transporter" evidence="4">
    <location>
        <begin position="12"/>
        <end position="248"/>
    </location>
</feature>
<dbReference type="InterPro" id="IPR027417">
    <property type="entry name" value="P-loop_NTPase"/>
</dbReference>